<dbReference type="SUPFAM" id="SSF48452">
    <property type="entry name" value="TPR-like"/>
    <property type="match status" value="1"/>
</dbReference>
<accession>A0AAE0WQ30</accession>
<protein>
    <submittedName>
        <fullName evidence="1">Uncharacterized protein</fullName>
    </submittedName>
</protein>
<proteinExistence type="predicted"/>
<organism evidence="1 2">
    <name type="scientific">Recurvomyces mirabilis</name>
    <dbReference type="NCBI Taxonomy" id="574656"/>
    <lineage>
        <taxon>Eukaryota</taxon>
        <taxon>Fungi</taxon>
        <taxon>Dikarya</taxon>
        <taxon>Ascomycota</taxon>
        <taxon>Pezizomycotina</taxon>
        <taxon>Dothideomycetes</taxon>
        <taxon>Dothideomycetidae</taxon>
        <taxon>Mycosphaerellales</taxon>
        <taxon>Teratosphaeriaceae</taxon>
        <taxon>Recurvomyces</taxon>
    </lineage>
</organism>
<dbReference type="EMBL" id="JAUTXT010000012">
    <property type="protein sequence ID" value="KAK3675875.1"/>
    <property type="molecule type" value="Genomic_DNA"/>
</dbReference>
<evidence type="ECO:0000313" key="1">
    <source>
        <dbReference type="EMBL" id="KAK3675875.1"/>
    </source>
</evidence>
<sequence>MLRRIGGPLMRSADVRGVVCDAHGSVKNLTLANADRPLPDDEIMPADAIIAIKEPYFTSRDDDLGVLLVEHPSDLIRLPFIDKRVPRALLTRADAFQAGTRQMWTPLQWKEAGNIALQAGKYVLAVSCYSHGITAIHANEMSLMKTLYCNRLQANLKLDRFECAFALCSADCSEPAATKQKRRELEQDAKQFRDVPQDETFKSPGACTRAECLTLDLLSTYDAKFQKSKCLAATTTLFKLLAFDKIVLTETTVELVPGRNSAMHLGAAMASGFMSRLLNEGKKVESARRYERECRKWYLVINLVMDGSSF</sequence>
<comment type="caution">
    <text evidence="1">The sequence shown here is derived from an EMBL/GenBank/DDBJ whole genome shotgun (WGS) entry which is preliminary data.</text>
</comment>
<dbReference type="InterPro" id="IPR011990">
    <property type="entry name" value="TPR-like_helical_dom_sf"/>
</dbReference>
<keyword evidence="2" id="KW-1185">Reference proteome</keyword>
<gene>
    <name evidence="1" type="ORF">LTR78_004067</name>
</gene>
<evidence type="ECO:0000313" key="2">
    <source>
        <dbReference type="Proteomes" id="UP001274830"/>
    </source>
</evidence>
<dbReference type="Gene3D" id="1.25.40.10">
    <property type="entry name" value="Tetratricopeptide repeat domain"/>
    <property type="match status" value="1"/>
</dbReference>
<dbReference type="AlphaFoldDB" id="A0AAE0WQ30"/>
<dbReference type="Proteomes" id="UP001274830">
    <property type="component" value="Unassembled WGS sequence"/>
</dbReference>
<name>A0AAE0WQ30_9PEZI</name>
<reference evidence="1" key="1">
    <citation type="submission" date="2023-07" db="EMBL/GenBank/DDBJ databases">
        <title>Black Yeasts Isolated from many extreme environments.</title>
        <authorList>
            <person name="Coleine C."/>
            <person name="Stajich J.E."/>
            <person name="Selbmann L."/>
        </authorList>
    </citation>
    <scope>NUCLEOTIDE SEQUENCE</scope>
    <source>
        <strain evidence="1">CCFEE 5485</strain>
    </source>
</reference>